<protein>
    <submittedName>
        <fullName evidence="2">Uncharacterized protein</fullName>
    </submittedName>
</protein>
<dbReference type="EMBL" id="VBTY01000004">
    <property type="protein sequence ID" value="MDG3493128.1"/>
    <property type="molecule type" value="Genomic_DNA"/>
</dbReference>
<name>A0A9X4M5M5_9CYAN</name>
<evidence type="ECO:0000313" key="3">
    <source>
        <dbReference type="Proteomes" id="UP001152872"/>
    </source>
</evidence>
<organism evidence="2 3">
    <name type="scientific">Pseudanabaena catenata USMAC16</name>
    <dbReference type="NCBI Taxonomy" id="1855837"/>
    <lineage>
        <taxon>Bacteria</taxon>
        <taxon>Bacillati</taxon>
        <taxon>Cyanobacteriota</taxon>
        <taxon>Cyanophyceae</taxon>
        <taxon>Pseudanabaenales</taxon>
        <taxon>Pseudanabaenaceae</taxon>
        <taxon>Pseudanabaena</taxon>
    </lineage>
</organism>
<feature type="transmembrane region" description="Helical" evidence="1">
    <location>
        <begin position="88"/>
        <end position="111"/>
    </location>
</feature>
<keyword evidence="3" id="KW-1185">Reference proteome</keyword>
<feature type="transmembrane region" description="Helical" evidence="1">
    <location>
        <begin position="12"/>
        <end position="45"/>
    </location>
</feature>
<dbReference type="Proteomes" id="UP001152872">
    <property type="component" value="Unassembled WGS sequence"/>
</dbReference>
<accession>A0A9X4M5M5</accession>
<sequence length="149" mass="16801">MINPRNISYGSIIYLIILFLGYTVVGYILAAYNVNLLILIGTYLITLRLAQTGSSSISLAIAWISLWLWGGVFVWAKPLVLGEINPQTIALLLLSCWIHITSMIFLLAFAQPRMYRIGLNKQNSIYGLIILVWSAMSIGWHIYQRISPL</sequence>
<keyword evidence="1" id="KW-0472">Membrane</keyword>
<keyword evidence="1" id="KW-0812">Transmembrane</keyword>
<feature type="transmembrane region" description="Helical" evidence="1">
    <location>
        <begin position="57"/>
        <end position="76"/>
    </location>
</feature>
<feature type="transmembrane region" description="Helical" evidence="1">
    <location>
        <begin position="123"/>
        <end position="143"/>
    </location>
</feature>
<dbReference type="RefSeq" id="WP_009625157.1">
    <property type="nucleotide sequence ID" value="NZ_VBTY01000004.1"/>
</dbReference>
<comment type="caution">
    <text evidence="2">The sequence shown here is derived from an EMBL/GenBank/DDBJ whole genome shotgun (WGS) entry which is preliminary data.</text>
</comment>
<reference evidence="2" key="1">
    <citation type="submission" date="2019-05" db="EMBL/GenBank/DDBJ databases">
        <title>Whole genome sequencing of Pseudanabaena catenata USMAC16.</title>
        <authorList>
            <person name="Khan Z."/>
            <person name="Omar W.M."/>
            <person name="Convey P."/>
            <person name="Merican F."/>
            <person name="Najimudin N."/>
        </authorList>
    </citation>
    <scope>NUCLEOTIDE SEQUENCE</scope>
    <source>
        <strain evidence="2">USMAC16</strain>
    </source>
</reference>
<proteinExistence type="predicted"/>
<evidence type="ECO:0000256" key="1">
    <source>
        <dbReference type="SAM" id="Phobius"/>
    </source>
</evidence>
<gene>
    <name evidence="2" type="ORF">FEV09_01000</name>
</gene>
<evidence type="ECO:0000313" key="2">
    <source>
        <dbReference type="EMBL" id="MDG3493128.1"/>
    </source>
</evidence>
<keyword evidence="1" id="KW-1133">Transmembrane helix</keyword>
<dbReference type="AlphaFoldDB" id="A0A9X4M5M5"/>